<keyword evidence="3" id="KW-1185">Reference proteome</keyword>
<accession>A0A6I8LLK3</accession>
<evidence type="ECO:0000313" key="3">
    <source>
        <dbReference type="Proteomes" id="UP000399805"/>
    </source>
</evidence>
<evidence type="ECO:0000256" key="1">
    <source>
        <dbReference type="SAM" id="MobiDB-lite"/>
    </source>
</evidence>
<sequence>MSTVGPGWSPSPDPGRHEFADLRVFGRNPPGWSSVRSEIRDS</sequence>
<name>A0A6I8LLK3_9PSEU</name>
<feature type="region of interest" description="Disordered" evidence="1">
    <location>
        <begin position="1"/>
        <end position="42"/>
    </location>
</feature>
<organism evidence="2 3">
    <name type="scientific">Amycolatopsis camponoti</name>
    <dbReference type="NCBI Taxonomy" id="2606593"/>
    <lineage>
        <taxon>Bacteria</taxon>
        <taxon>Bacillati</taxon>
        <taxon>Actinomycetota</taxon>
        <taxon>Actinomycetes</taxon>
        <taxon>Pseudonocardiales</taxon>
        <taxon>Pseudonocardiaceae</taxon>
        <taxon>Amycolatopsis</taxon>
    </lineage>
</organism>
<dbReference type="Proteomes" id="UP000399805">
    <property type="component" value="Unassembled WGS sequence"/>
</dbReference>
<dbReference type="EMBL" id="CABVGP010000001">
    <property type="protein sequence ID" value="VVJ16887.1"/>
    <property type="molecule type" value="Genomic_DNA"/>
</dbReference>
<gene>
    <name evidence="2" type="ORF">AA23TX_01908</name>
</gene>
<protein>
    <submittedName>
        <fullName evidence="2">Uncharacterized protein</fullName>
    </submittedName>
</protein>
<evidence type="ECO:0000313" key="2">
    <source>
        <dbReference type="EMBL" id="VVJ16887.1"/>
    </source>
</evidence>
<proteinExistence type="predicted"/>
<dbReference type="AlphaFoldDB" id="A0A6I8LLK3"/>
<reference evidence="2 3" key="1">
    <citation type="submission" date="2019-09" db="EMBL/GenBank/DDBJ databases">
        <authorList>
            <person name="Leyn A S."/>
        </authorList>
    </citation>
    <scope>NUCLEOTIDE SEQUENCE [LARGE SCALE GENOMIC DNA]</scope>
    <source>
        <strain evidence="2">AA231_1</strain>
    </source>
</reference>